<dbReference type="Proteomes" id="UP000271626">
    <property type="component" value="Chromosome"/>
</dbReference>
<dbReference type="GO" id="GO:0005992">
    <property type="term" value="P:trehalose biosynthetic process"/>
    <property type="evidence" value="ECO:0007669"/>
    <property type="project" value="TreeGrafter"/>
</dbReference>
<dbReference type="InterPro" id="IPR013797">
    <property type="entry name" value="Maltooligo_trehalose_synth_4"/>
</dbReference>
<dbReference type="InterPro" id="IPR012767">
    <property type="entry name" value="Trehalose_TreY"/>
</dbReference>
<dbReference type="Gene3D" id="3.20.20.80">
    <property type="entry name" value="Glycosidases"/>
    <property type="match status" value="3"/>
</dbReference>
<dbReference type="EMBL" id="LR131273">
    <property type="protein sequence ID" value="VDR40935.1"/>
    <property type="molecule type" value="Genomic_DNA"/>
</dbReference>
<dbReference type="PANTHER" id="PTHR10357:SF216">
    <property type="entry name" value="MALTOOLIGOSYL TREHALOSE SYNTHASE-RELATED"/>
    <property type="match status" value="1"/>
</dbReference>
<dbReference type="GO" id="GO:0047470">
    <property type="term" value="F:(1,4)-alpha-D-glucan 1-alpha-D-glucosylmutase activity"/>
    <property type="evidence" value="ECO:0007669"/>
    <property type="project" value="UniProtKB-EC"/>
</dbReference>
<evidence type="ECO:0000313" key="2">
    <source>
        <dbReference type="EMBL" id="VDR40935.1"/>
    </source>
</evidence>
<dbReference type="AlphaFoldDB" id="A0A3P8L5G3"/>
<name>A0A3P8L5G3_TSUPA</name>
<dbReference type="PANTHER" id="PTHR10357">
    <property type="entry name" value="ALPHA-AMYLASE FAMILY MEMBER"/>
    <property type="match status" value="1"/>
</dbReference>
<dbReference type="InterPro" id="IPR006047">
    <property type="entry name" value="GH13_cat_dom"/>
</dbReference>
<dbReference type="CDD" id="cd11336">
    <property type="entry name" value="AmyAc_MTSase"/>
    <property type="match status" value="1"/>
</dbReference>
<dbReference type="EC" id="5.4.99.15" evidence="2"/>
<sequence length="805" mass="87664">MAIRRVGVGRPEATITDGMIGPMASGVPRPVGATYRLQLGPSFTFEDAARRVPYLADLGVTHLYLSPVLEAVRGSTHGYDVTDPTTVRAELGGRKGLERLADAAHVDGLGLVIDIVPNHLGVGRPEQNPWWWDLLTHGRKSAFARYFDIDWDPRNGAGGKLALPVLASEEDAAAIVVDRTGPEPVLRYHDRVFPIGREVGGTDAERIHYAQPYRLVPWDSPVRSYRRFFTVDDLAAVRVEDPEVFAATHTEIGSWFADGIADGLRVDHPDGLADPAAYLRRLRALTGADAWIVIEKILEPREPLEPALPVAGTTGYDALRELGHALLDPDGEVGLSALHERWTGDDGASGALHAARTVLADDLARGDLGPELRRLARAALRESTPKSLAGPPPQSLIEAAAVRWARDTRFYRDDYPVLAQAAARLREDVRSRTQECEHDEPGSADAFDLLAEARDRGAETAARFPQFTGALTAKTVEDTLFYRTARLISLQEVGGAPSDFGPSDPHPAFARRAAEWSAAMTTLSTHDTKRGEDVRARIGVLSQCPGDWSAVADRWMLLRPTRLDPVTGLFLLQTAFGVWPEDGAITDELRARLHAYAEKAMREGRIGTSWTAPDSAFEAAGHAFLDALFDGAALSDLVARLAPHGRSDSLAQKLLQLAGPGVPDVYQGTERWEDSLVDPDNRRPVDWSAAHDDHPKQRLVRTALRLRRERPGSFVGGSYAPVLAEGPAADHLLGFLRGPSDGAPDVAALATRWSLRLERGGGWRDTRVDLGDGRWTDRLTGHVVAGRAALGDLFLEHPVALLVRE</sequence>
<dbReference type="InterPro" id="IPR017853">
    <property type="entry name" value="GH"/>
</dbReference>
<evidence type="ECO:0000313" key="3">
    <source>
        <dbReference type="Proteomes" id="UP000271626"/>
    </source>
</evidence>
<gene>
    <name evidence="2" type="primary">treY</name>
    <name evidence="2" type="ORF">NCTC10741_04100</name>
</gene>
<proteinExistence type="predicted"/>
<dbReference type="GO" id="GO:0030980">
    <property type="term" value="P:alpha-glucan catabolic process"/>
    <property type="evidence" value="ECO:0007669"/>
    <property type="project" value="TreeGrafter"/>
</dbReference>
<dbReference type="Gene3D" id="1.10.10.470">
    <property type="entry name" value="Maltooligosyl trehalose synthase, domain 4"/>
    <property type="match status" value="1"/>
</dbReference>
<dbReference type="SMART" id="SM00642">
    <property type="entry name" value="Aamy"/>
    <property type="match status" value="1"/>
</dbReference>
<organism evidence="2 3">
    <name type="scientific">Tsukamurella paurometabola</name>
    <name type="common">Corynebacterium paurometabolum</name>
    <dbReference type="NCBI Taxonomy" id="2061"/>
    <lineage>
        <taxon>Bacteria</taxon>
        <taxon>Bacillati</taxon>
        <taxon>Actinomycetota</taxon>
        <taxon>Actinomycetes</taxon>
        <taxon>Mycobacteriales</taxon>
        <taxon>Tsukamurellaceae</taxon>
        <taxon>Tsukamurella</taxon>
    </lineage>
</organism>
<reference evidence="2 3" key="1">
    <citation type="submission" date="2018-12" db="EMBL/GenBank/DDBJ databases">
        <authorList>
            <consortium name="Pathogen Informatics"/>
        </authorList>
    </citation>
    <scope>NUCLEOTIDE SEQUENCE [LARGE SCALE GENOMIC DNA]</scope>
    <source>
        <strain evidence="2 3">NCTC10741</strain>
    </source>
</reference>
<keyword evidence="2" id="KW-0413">Isomerase</keyword>
<dbReference type="NCBIfam" id="TIGR02401">
    <property type="entry name" value="trehalose_TreY"/>
    <property type="match status" value="1"/>
</dbReference>
<dbReference type="Pfam" id="PF00128">
    <property type="entry name" value="Alpha-amylase"/>
    <property type="match status" value="1"/>
</dbReference>
<feature type="domain" description="Glycosyl hydrolase family 13 catalytic" evidence="1">
    <location>
        <begin position="45"/>
        <end position="707"/>
    </location>
</feature>
<protein>
    <submittedName>
        <fullName evidence="2">Maltooligosyl trehalose synthase</fullName>
        <ecNumber evidence="2">5.4.99.15</ecNumber>
    </submittedName>
</protein>
<evidence type="ECO:0000259" key="1">
    <source>
        <dbReference type="SMART" id="SM00642"/>
    </source>
</evidence>
<dbReference type="SUPFAM" id="SSF51445">
    <property type="entry name" value="(Trans)glycosidases"/>
    <property type="match status" value="1"/>
</dbReference>
<accession>A0A3P8L5G3</accession>